<organism evidence="5 6">
    <name type="scientific">Hippocampus comes</name>
    <name type="common">Tiger tail seahorse</name>
    <dbReference type="NCBI Taxonomy" id="109280"/>
    <lineage>
        <taxon>Eukaryota</taxon>
        <taxon>Metazoa</taxon>
        <taxon>Chordata</taxon>
        <taxon>Craniata</taxon>
        <taxon>Vertebrata</taxon>
        <taxon>Euteleostomi</taxon>
        <taxon>Actinopterygii</taxon>
        <taxon>Neopterygii</taxon>
        <taxon>Teleostei</taxon>
        <taxon>Neoteleostei</taxon>
        <taxon>Acanthomorphata</taxon>
        <taxon>Syngnathiaria</taxon>
        <taxon>Syngnathiformes</taxon>
        <taxon>Syngnathoidei</taxon>
        <taxon>Syngnathidae</taxon>
        <taxon>Hippocampus</taxon>
    </lineage>
</organism>
<protein>
    <submittedName>
        <fullName evidence="5">Hematopoietic SH2 domain-containing protein homolog</fullName>
    </submittedName>
</protein>
<dbReference type="InterPro" id="IPR000980">
    <property type="entry name" value="SH2"/>
</dbReference>
<dbReference type="InterPro" id="IPR036860">
    <property type="entry name" value="SH2_dom_sf"/>
</dbReference>
<feature type="domain" description="SH2" evidence="4">
    <location>
        <begin position="32"/>
        <end position="130"/>
    </location>
</feature>
<dbReference type="GO" id="GO:0005737">
    <property type="term" value="C:cytoplasm"/>
    <property type="evidence" value="ECO:0007669"/>
    <property type="project" value="TreeGrafter"/>
</dbReference>
<feature type="region of interest" description="Disordered" evidence="3">
    <location>
        <begin position="151"/>
        <end position="176"/>
    </location>
</feature>
<reference evidence="5" key="2">
    <citation type="submission" date="2025-09" db="UniProtKB">
        <authorList>
            <consortium name="Ensembl"/>
        </authorList>
    </citation>
    <scope>IDENTIFICATION</scope>
</reference>
<dbReference type="SMART" id="SM00252">
    <property type="entry name" value="SH2"/>
    <property type="match status" value="1"/>
</dbReference>
<evidence type="ECO:0000259" key="4">
    <source>
        <dbReference type="PROSITE" id="PS50001"/>
    </source>
</evidence>
<evidence type="ECO:0000256" key="2">
    <source>
        <dbReference type="PROSITE-ProRule" id="PRU00191"/>
    </source>
</evidence>
<evidence type="ECO:0000313" key="6">
    <source>
        <dbReference type="Proteomes" id="UP000264820"/>
    </source>
</evidence>
<accession>A0A3Q2XAT3</accession>
<dbReference type="Proteomes" id="UP000264820">
    <property type="component" value="Unplaced"/>
</dbReference>
<dbReference type="SUPFAM" id="SSF55550">
    <property type="entry name" value="SH2 domain"/>
    <property type="match status" value="1"/>
</dbReference>
<evidence type="ECO:0000256" key="1">
    <source>
        <dbReference type="ARBA" id="ARBA00022999"/>
    </source>
</evidence>
<keyword evidence="1 2" id="KW-0727">SH2 domain</keyword>
<evidence type="ECO:0000256" key="3">
    <source>
        <dbReference type="SAM" id="MobiDB-lite"/>
    </source>
</evidence>
<reference evidence="5" key="1">
    <citation type="submission" date="2025-08" db="UniProtKB">
        <authorList>
            <consortium name="Ensembl"/>
        </authorList>
    </citation>
    <scope>IDENTIFICATION</scope>
</reference>
<dbReference type="OMA" id="GYTLSYX"/>
<dbReference type="AlphaFoldDB" id="A0A3Q2XAT3"/>
<keyword evidence="6" id="KW-1185">Reference proteome</keyword>
<dbReference type="PANTHER" id="PTHR14388">
    <property type="entry name" value="T CELL-SPECIFIC ADAPTER PROTEIN TSAD"/>
    <property type="match status" value="1"/>
</dbReference>
<dbReference type="PROSITE" id="PS50001">
    <property type="entry name" value="SH2"/>
    <property type="match status" value="1"/>
</dbReference>
<dbReference type="Pfam" id="PF00017">
    <property type="entry name" value="SH2"/>
    <property type="match status" value="1"/>
</dbReference>
<proteinExistence type="predicted"/>
<evidence type="ECO:0000313" key="5">
    <source>
        <dbReference type="Ensembl" id="ENSHCOP00000001340.1"/>
    </source>
</evidence>
<sequence>MTELSQLSQQQNNTWFGASQPTWIQNGVVPEWFYWRISRKAAEDLLVSKPPGSFLIRVSESRVGYTLSYRAEGRFRHFMIDAKEDGSCTIVGERKCHSSLQQLVDFHRKVPIAAHNEVLTFSCGRVSNPEQSLGVLPVPKTRKRYITDNTMPVKPLETPSKNVLTPPNKEVTPAPIVDHHNETNTKTEELQEMSWEQLFDAVLSPYDDDEGENLPQEYSPPPPFAPGYQTKEA</sequence>
<dbReference type="PANTHER" id="PTHR14388:SF3">
    <property type="entry name" value="HEMATOPOIETIC SH2 DOMAIN-CONTAINING PROTEIN"/>
    <property type="match status" value="1"/>
</dbReference>
<dbReference type="GeneTree" id="ENSGT00940000161678"/>
<dbReference type="Gene3D" id="3.30.505.10">
    <property type="entry name" value="SH2 domain"/>
    <property type="match status" value="1"/>
</dbReference>
<dbReference type="Ensembl" id="ENSHCOT00000012276.1">
    <property type="protein sequence ID" value="ENSHCOP00000001340.1"/>
    <property type="gene ID" value="ENSHCOG00000002278.1"/>
</dbReference>
<name>A0A3Q2XAT3_HIPCM</name>
<dbReference type="PRINTS" id="PR00401">
    <property type="entry name" value="SH2DOMAIN"/>
</dbReference>
<feature type="region of interest" description="Disordered" evidence="3">
    <location>
        <begin position="203"/>
        <end position="233"/>
    </location>
</feature>